<dbReference type="GO" id="GO:0020037">
    <property type="term" value="F:heme binding"/>
    <property type="evidence" value="ECO:0007669"/>
    <property type="project" value="InterPro"/>
</dbReference>
<evidence type="ECO:0000256" key="1">
    <source>
        <dbReference type="ARBA" id="ARBA00022617"/>
    </source>
</evidence>
<proteinExistence type="predicted"/>
<dbReference type="InterPro" id="IPR036909">
    <property type="entry name" value="Cyt_c-like_dom_sf"/>
</dbReference>
<reference evidence="6 7" key="1">
    <citation type="submission" date="2014-01" db="EMBL/GenBank/DDBJ databases">
        <title>Genome sequence determination for a cystic fibrosis isolate, Inquilinus limosus.</title>
        <authorList>
            <person name="Pino M."/>
            <person name="Di Conza J."/>
            <person name="Gutkind G."/>
        </authorList>
    </citation>
    <scope>NUCLEOTIDE SEQUENCE [LARGE SCALE GENOMIC DNA]</scope>
    <source>
        <strain evidence="6 7">MP06</strain>
    </source>
</reference>
<sequence>MKRLPLALLALLAVAGCNDMDSQPRDKDYGAAELFPDGKTLQAPPDGTVSRDQAALTAALRDRPPMTAELLRRGQQRYAIFCVPCHDAAGTGHGTVPDRGFPNPPSFHIDRLRRAPPEYIVDVITHGHGVMYAYADRVPPADRWAIVAYIRALQLSRDGPVAALPEDQRRRLEAEHGG</sequence>
<evidence type="ECO:0000256" key="4">
    <source>
        <dbReference type="PROSITE-ProRule" id="PRU00433"/>
    </source>
</evidence>
<gene>
    <name evidence="6" type="ORF">P409_02680</name>
</gene>
<dbReference type="SUPFAM" id="SSF46626">
    <property type="entry name" value="Cytochrome c"/>
    <property type="match status" value="1"/>
</dbReference>
<dbReference type="GO" id="GO:0009055">
    <property type="term" value="F:electron transfer activity"/>
    <property type="evidence" value="ECO:0007669"/>
    <property type="project" value="InterPro"/>
</dbReference>
<dbReference type="PANTHER" id="PTHR40394:SF2">
    <property type="entry name" value="QUINOL:CYTOCHROME C OXIDOREDUCTASE MEMBRANE PROTEIN"/>
    <property type="match status" value="1"/>
</dbReference>
<evidence type="ECO:0000313" key="6">
    <source>
        <dbReference type="EMBL" id="KGM35759.1"/>
    </source>
</evidence>
<evidence type="ECO:0000256" key="2">
    <source>
        <dbReference type="ARBA" id="ARBA00022723"/>
    </source>
</evidence>
<feature type="domain" description="Cytochrome c" evidence="5">
    <location>
        <begin position="69"/>
        <end position="154"/>
    </location>
</feature>
<keyword evidence="3 4" id="KW-0408">Iron</keyword>
<dbReference type="PROSITE" id="PS51007">
    <property type="entry name" value="CYTC"/>
    <property type="match status" value="1"/>
</dbReference>
<dbReference type="RefSeq" id="WP_034831510.1">
    <property type="nucleotide sequence ID" value="NZ_JANX01000013.1"/>
</dbReference>
<evidence type="ECO:0000256" key="3">
    <source>
        <dbReference type="ARBA" id="ARBA00023004"/>
    </source>
</evidence>
<keyword evidence="2 4" id="KW-0479">Metal-binding</keyword>
<accession>A0A0A0DCC2</accession>
<evidence type="ECO:0000313" key="7">
    <source>
        <dbReference type="Proteomes" id="UP000029995"/>
    </source>
</evidence>
<dbReference type="AlphaFoldDB" id="A0A0A0DCC2"/>
<dbReference type="PANTHER" id="PTHR40394">
    <property type="entry name" value="LIPOPROTEIN-RELATED"/>
    <property type="match status" value="1"/>
</dbReference>
<dbReference type="InterPro" id="IPR009056">
    <property type="entry name" value="Cyt_c-like_dom"/>
</dbReference>
<comment type="caution">
    <text evidence="6">The sequence shown here is derived from an EMBL/GenBank/DDBJ whole genome shotgun (WGS) entry which is preliminary data.</text>
</comment>
<protein>
    <recommendedName>
        <fullName evidence="5">Cytochrome c domain-containing protein</fullName>
    </recommendedName>
</protein>
<dbReference type="OrthoDB" id="335174at2"/>
<dbReference type="EMBL" id="JANX01000013">
    <property type="protein sequence ID" value="KGM35759.1"/>
    <property type="molecule type" value="Genomic_DNA"/>
</dbReference>
<keyword evidence="1 4" id="KW-0349">Heme</keyword>
<dbReference type="PROSITE" id="PS51257">
    <property type="entry name" value="PROKAR_LIPOPROTEIN"/>
    <property type="match status" value="1"/>
</dbReference>
<dbReference type="GO" id="GO:0046872">
    <property type="term" value="F:metal ion binding"/>
    <property type="evidence" value="ECO:0007669"/>
    <property type="project" value="UniProtKB-KW"/>
</dbReference>
<dbReference type="Proteomes" id="UP000029995">
    <property type="component" value="Unassembled WGS sequence"/>
</dbReference>
<evidence type="ECO:0000259" key="5">
    <source>
        <dbReference type="PROSITE" id="PS51007"/>
    </source>
</evidence>
<name>A0A0A0DCC2_9PROT</name>
<dbReference type="Pfam" id="PF13442">
    <property type="entry name" value="Cytochrome_CBB3"/>
    <property type="match status" value="1"/>
</dbReference>
<dbReference type="Gene3D" id="1.10.760.10">
    <property type="entry name" value="Cytochrome c-like domain"/>
    <property type="match status" value="1"/>
</dbReference>
<organism evidence="6 7">
    <name type="scientific">Inquilinus limosus MP06</name>
    <dbReference type="NCBI Taxonomy" id="1398085"/>
    <lineage>
        <taxon>Bacteria</taxon>
        <taxon>Pseudomonadati</taxon>
        <taxon>Pseudomonadota</taxon>
        <taxon>Alphaproteobacteria</taxon>
        <taxon>Rhodospirillales</taxon>
        <taxon>Rhodospirillaceae</taxon>
        <taxon>Inquilinus</taxon>
    </lineage>
</organism>